<accession>A0ACC1NB45</accession>
<evidence type="ECO:0000313" key="1">
    <source>
        <dbReference type="EMBL" id="KAJ2976289.1"/>
    </source>
</evidence>
<dbReference type="Proteomes" id="UP001143910">
    <property type="component" value="Unassembled WGS sequence"/>
</dbReference>
<dbReference type="EMBL" id="JANJQO010000600">
    <property type="protein sequence ID" value="KAJ2976289.1"/>
    <property type="molecule type" value="Genomic_DNA"/>
</dbReference>
<reference evidence="1" key="1">
    <citation type="submission" date="2022-08" db="EMBL/GenBank/DDBJ databases">
        <title>Genome Sequence of Lecanicillium fungicola.</title>
        <authorList>
            <person name="Buettner E."/>
        </authorList>
    </citation>
    <scope>NUCLEOTIDE SEQUENCE</scope>
    <source>
        <strain evidence="1">Babe33</strain>
    </source>
</reference>
<proteinExistence type="predicted"/>
<evidence type="ECO:0000313" key="2">
    <source>
        <dbReference type="Proteomes" id="UP001143910"/>
    </source>
</evidence>
<sequence>MVAAFNAVVNKRQPSPWSILVFATSKADIISITQKLHKYTTSLDVLPLVTSQVLRAQRTSGDIARAGCAAVAHTALRIVFKEARAALRLQVSSAASKQRRAAAAAGTYLSKRHGLA</sequence>
<organism evidence="1 2">
    <name type="scientific">Zarea fungicola</name>
    <dbReference type="NCBI Taxonomy" id="93591"/>
    <lineage>
        <taxon>Eukaryota</taxon>
        <taxon>Fungi</taxon>
        <taxon>Dikarya</taxon>
        <taxon>Ascomycota</taxon>
        <taxon>Pezizomycotina</taxon>
        <taxon>Sordariomycetes</taxon>
        <taxon>Hypocreomycetidae</taxon>
        <taxon>Hypocreales</taxon>
        <taxon>Cordycipitaceae</taxon>
        <taxon>Zarea</taxon>
    </lineage>
</organism>
<protein>
    <submittedName>
        <fullName evidence="1">Uncharacterized protein</fullName>
    </submittedName>
</protein>
<name>A0ACC1NB45_9HYPO</name>
<gene>
    <name evidence="1" type="ORF">NQ176_g5042</name>
</gene>
<keyword evidence="2" id="KW-1185">Reference proteome</keyword>
<comment type="caution">
    <text evidence="1">The sequence shown here is derived from an EMBL/GenBank/DDBJ whole genome shotgun (WGS) entry which is preliminary data.</text>
</comment>